<sequence>MWKNNQFMELLIRIKTMRTRSHVTSWGCLVLVCLFLFICWINMVIKPHTGQIIKASIDVDIGCWNKDFRKIIGKKFFRCRKGVTPWTRDDVIKELEVFRDVYDKRPEQNVFGTEIMQQFTLWMIIRQLNPLYIIESGVNFGLGTWMLRQAAPLARLIMIDPRETDRLRYKDLMYNSVYLHGISHFKDFSQVNWTNYINNREKTLVFFDDHQSHYKRLKQAKDLGFKHLVFDDNGHPTKGDVYSINHACDAGRCITDRIAPQSKHTIVKDNFGTAEEAITADDALEMAQYIHDSIEIYYQFPPLWHIFDTTRVQYLLPHKISYKINPIPLMNLKQAKLYQKNFTQKLNIDDLTSYTNMCYVKLK</sequence>
<comment type="caution">
    <text evidence="1">The sequence shown here is derived from an EMBL/GenBank/DDBJ whole genome shotgun (WGS) entry which is preliminary data.</text>
</comment>
<evidence type="ECO:0000313" key="1">
    <source>
        <dbReference type="EMBL" id="CAH1773062.1"/>
    </source>
</evidence>
<dbReference type="PANTHER" id="PTHR36362:SF1">
    <property type="entry name" value="DNA-DIRECTED RNA POLYMERASE SUBUNIT BETA"/>
    <property type="match status" value="1"/>
</dbReference>
<dbReference type="OrthoDB" id="1900908at2759"/>
<dbReference type="Gene3D" id="3.40.50.150">
    <property type="entry name" value="Vaccinia Virus protein VP39"/>
    <property type="match status" value="1"/>
</dbReference>
<evidence type="ECO:0000313" key="2">
    <source>
        <dbReference type="Proteomes" id="UP000749559"/>
    </source>
</evidence>
<dbReference type="GO" id="GO:0012505">
    <property type="term" value="C:endomembrane system"/>
    <property type="evidence" value="ECO:0007669"/>
    <property type="project" value="TreeGrafter"/>
</dbReference>
<dbReference type="Proteomes" id="UP000749559">
    <property type="component" value="Unassembled WGS sequence"/>
</dbReference>
<keyword evidence="2" id="KW-1185">Reference proteome</keyword>
<dbReference type="PANTHER" id="PTHR36362">
    <property type="entry name" value="DNA-DIRECTED RNA POLYMERASE SUBUNIT BETA"/>
    <property type="match status" value="1"/>
</dbReference>
<name>A0A8J1UEP3_OWEFU</name>
<dbReference type="EMBL" id="CAIIXF020000001">
    <property type="protein sequence ID" value="CAH1773062.1"/>
    <property type="molecule type" value="Genomic_DNA"/>
</dbReference>
<protein>
    <submittedName>
        <fullName evidence="1">Uncharacterized protein</fullName>
    </submittedName>
</protein>
<organism evidence="1 2">
    <name type="scientific">Owenia fusiformis</name>
    <name type="common">Polychaete worm</name>
    <dbReference type="NCBI Taxonomy" id="6347"/>
    <lineage>
        <taxon>Eukaryota</taxon>
        <taxon>Metazoa</taxon>
        <taxon>Spiralia</taxon>
        <taxon>Lophotrochozoa</taxon>
        <taxon>Annelida</taxon>
        <taxon>Polychaeta</taxon>
        <taxon>Sedentaria</taxon>
        <taxon>Canalipalpata</taxon>
        <taxon>Sabellida</taxon>
        <taxon>Oweniida</taxon>
        <taxon>Oweniidae</taxon>
        <taxon>Owenia</taxon>
    </lineage>
</organism>
<reference evidence="1" key="1">
    <citation type="submission" date="2022-03" db="EMBL/GenBank/DDBJ databases">
        <authorList>
            <person name="Martin C."/>
        </authorList>
    </citation>
    <scope>NUCLEOTIDE SEQUENCE</scope>
</reference>
<proteinExistence type="predicted"/>
<gene>
    <name evidence="1" type="ORF">OFUS_LOCUS712</name>
</gene>
<dbReference type="AlphaFoldDB" id="A0A8J1UEP3"/>
<dbReference type="InterPro" id="IPR029063">
    <property type="entry name" value="SAM-dependent_MTases_sf"/>
</dbReference>
<accession>A0A8J1UEP3</accession>